<reference evidence="2 3" key="1">
    <citation type="submission" date="2024-01" db="EMBL/GenBank/DDBJ databases">
        <title>Uliginosibacterium soil sp. nov.</title>
        <authorList>
            <person name="Lv Y."/>
        </authorList>
    </citation>
    <scope>NUCLEOTIDE SEQUENCE [LARGE SCALE GENOMIC DNA]</scope>
    <source>
        <strain evidence="2 3">H3</strain>
    </source>
</reference>
<organism evidence="2 3">
    <name type="scientific">Uliginosibacterium silvisoli</name>
    <dbReference type="NCBI Taxonomy" id="3114758"/>
    <lineage>
        <taxon>Bacteria</taxon>
        <taxon>Pseudomonadati</taxon>
        <taxon>Pseudomonadota</taxon>
        <taxon>Betaproteobacteria</taxon>
        <taxon>Rhodocyclales</taxon>
        <taxon>Zoogloeaceae</taxon>
        <taxon>Uliginosibacterium</taxon>
    </lineage>
</organism>
<name>A0ABU6K272_9RHOO</name>
<dbReference type="EMBL" id="JAYXHS010000001">
    <property type="protein sequence ID" value="MEC5385325.1"/>
    <property type="molecule type" value="Genomic_DNA"/>
</dbReference>
<sequence>MHEELVSAAREAGAWLQARNWRLVTAESCTGGLVAAAITEIAGSSGWFDRGFVTYTNESKQEQLGVHAATLQQFGAVSEATVREMAFGALRASKADVAIAISGIAGPGGGSPDKPVGTVCLAWARKEEPLSDVVALTAHFEGGRSAVRLAASLLALQALSNRA</sequence>
<dbReference type="RefSeq" id="WP_327598283.1">
    <property type="nucleotide sequence ID" value="NZ_JAYXHS010000001.1"/>
</dbReference>
<dbReference type="InterPro" id="IPR008136">
    <property type="entry name" value="CinA_C"/>
</dbReference>
<dbReference type="InterPro" id="IPR036653">
    <property type="entry name" value="CinA-like_C"/>
</dbReference>
<dbReference type="Pfam" id="PF02464">
    <property type="entry name" value="CinA"/>
    <property type="match status" value="1"/>
</dbReference>
<keyword evidence="3" id="KW-1185">Reference proteome</keyword>
<evidence type="ECO:0000313" key="3">
    <source>
        <dbReference type="Proteomes" id="UP001331561"/>
    </source>
</evidence>
<comment type="caution">
    <text evidence="2">The sequence shown here is derived from an EMBL/GenBank/DDBJ whole genome shotgun (WGS) entry which is preliminary data.</text>
</comment>
<accession>A0ABU6K272</accession>
<dbReference type="NCBIfam" id="TIGR00199">
    <property type="entry name" value="PncC_domain"/>
    <property type="match status" value="1"/>
</dbReference>
<dbReference type="SUPFAM" id="SSF142433">
    <property type="entry name" value="CinA-like"/>
    <property type="match status" value="1"/>
</dbReference>
<evidence type="ECO:0000313" key="2">
    <source>
        <dbReference type="EMBL" id="MEC5385325.1"/>
    </source>
</evidence>
<protein>
    <submittedName>
        <fullName evidence="2">Nicotinamide-nucleotide amidohydrolase family protein</fullName>
    </submittedName>
</protein>
<dbReference type="Proteomes" id="UP001331561">
    <property type="component" value="Unassembled WGS sequence"/>
</dbReference>
<gene>
    <name evidence="2" type="ORF">VVD49_06295</name>
</gene>
<proteinExistence type="predicted"/>
<dbReference type="Gene3D" id="3.90.950.20">
    <property type="entry name" value="CinA-like"/>
    <property type="match status" value="1"/>
</dbReference>
<evidence type="ECO:0000259" key="1">
    <source>
        <dbReference type="Pfam" id="PF02464"/>
    </source>
</evidence>
<feature type="domain" description="CinA C-terminal" evidence="1">
    <location>
        <begin position="9"/>
        <end position="161"/>
    </location>
</feature>